<dbReference type="Gene3D" id="2.180.10.10">
    <property type="entry name" value="RHS repeat-associated core"/>
    <property type="match status" value="1"/>
</dbReference>
<reference evidence="1" key="2">
    <citation type="submission" date="2020-09" db="EMBL/GenBank/DDBJ databases">
        <authorList>
            <person name="Sun Q."/>
            <person name="Kim S."/>
        </authorList>
    </citation>
    <scope>NUCLEOTIDE SEQUENCE</scope>
    <source>
        <strain evidence="1">KCTC 32020</strain>
    </source>
</reference>
<name>A0A918YU73_9GAMM</name>
<sequence>MIWLDDLPVGLIAKDETAANDRLYYIQPDHLGSPRVVIDPIREKAVWTWPLTGEAFGADQPNPDPDADGIAFVFDMRFPGQRYDSASGLNYNYFRDYEPTTGRYVQSDPIGQIGGLATFAYSLSNPLVLFDRNGLAACRIEAEFDGDYKKTGYIDKRVISYTERRICVPVPGVAPPGPTDYIPDPREYPGSGRGRIRRFPFGVLSSYSSFCVFRYATTYNYFDEYALNISYYNVCRDSCGEILSRDFVRSAKDYKYEYRDTGTEVRYEYKLLDSPTM</sequence>
<dbReference type="PANTHER" id="PTHR32305">
    <property type="match status" value="1"/>
</dbReference>
<accession>A0A918YU73</accession>
<protein>
    <recommendedName>
        <fullName evidence="3">RHS repeat-associated core domain-containing protein</fullName>
    </recommendedName>
</protein>
<dbReference type="InterPro" id="IPR022385">
    <property type="entry name" value="Rhs_assc_core"/>
</dbReference>
<evidence type="ECO:0000313" key="1">
    <source>
        <dbReference type="EMBL" id="GHE24616.1"/>
    </source>
</evidence>
<dbReference type="AlphaFoldDB" id="A0A918YU73"/>
<evidence type="ECO:0000313" key="2">
    <source>
        <dbReference type="Proteomes" id="UP000636453"/>
    </source>
</evidence>
<dbReference type="PANTHER" id="PTHR32305:SF15">
    <property type="entry name" value="PROTEIN RHSA-RELATED"/>
    <property type="match status" value="1"/>
</dbReference>
<reference evidence="1" key="1">
    <citation type="journal article" date="2014" name="Int. J. Syst. Evol. Microbiol.">
        <title>Complete genome sequence of Corynebacterium casei LMG S-19264T (=DSM 44701T), isolated from a smear-ripened cheese.</title>
        <authorList>
            <consortium name="US DOE Joint Genome Institute (JGI-PGF)"/>
            <person name="Walter F."/>
            <person name="Albersmeier A."/>
            <person name="Kalinowski J."/>
            <person name="Ruckert C."/>
        </authorList>
    </citation>
    <scope>NUCLEOTIDE SEQUENCE</scope>
    <source>
        <strain evidence="1">KCTC 32020</strain>
    </source>
</reference>
<dbReference type="PRINTS" id="PR00394">
    <property type="entry name" value="RHSPROTEIN"/>
</dbReference>
<dbReference type="Proteomes" id="UP000636453">
    <property type="component" value="Unassembled WGS sequence"/>
</dbReference>
<evidence type="ECO:0008006" key="3">
    <source>
        <dbReference type="Google" id="ProtNLM"/>
    </source>
</evidence>
<keyword evidence="2" id="KW-1185">Reference proteome</keyword>
<dbReference type="InterPro" id="IPR050708">
    <property type="entry name" value="T6SS_VgrG/RHS"/>
</dbReference>
<organism evidence="1 2">
    <name type="scientific">Vulcaniibacterium thermophilum</name>
    <dbReference type="NCBI Taxonomy" id="1169913"/>
    <lineage>
        <taxon>Bacteria</taxon>
        <taxon>Pseudomonadati</taxon>
        <taxon>Pseudomonadota</taxon>
        <taxon>Gammaproteobacteria</taxon>
        <taxon>Lysobacterales</taxon>
        <taxon>Lysobacteraceae</taxon>
        <taxon>Vulcaniibacterium</taxon>
    </lineage>
</organism>
<dbReference type="NCBIfam" id="TIGR03696">
    <property type="entry name" value="Rhs_assc_core"/>
    <property type="match status" value="1"/>
</dbReference>
<gene>
    <name evidence="1" type="ORF">GCM10007167_00010</name>
</gene>
<dbReference type="EMBL" id="BNCF01000001">
    <property type="protein sequence ID" value="GHE24616.1"/>
    <property type="molecule type" value="Genomic_DNA"/>
</dbReference>
<comment type="caution">
    <text evidence="1">The sequence shown here is derived from an EMBL/GenBank/DDBJ whole genome shotgun (WGS) entry which is preliminary data.</text>
</comment>
<proteinExistence type="predicted"/>